<proteinExistence type="predicted"/>
<dbReference type="RefSeq" id="WP_160336021.1">
    <property type="nucleotide sequence ID" value="NZ_WSRP01000037.1"/>
</dbReference>
<keyword evidence="2" id="KW-1185">Reference proteome</keyword>
<protein>
    <submittedName>
        <fullName evidence="1">Uncharacterized protein</fullName>
    </submittedName>
</protein>
<name>A0A6L6YKZ0_9BURK</name>
<reference evidence="1 2" key="1">
    <citation type="submission" date="2019-12" db="EMBL/GenBank/DDBJ databases">
        <title>Microbes associate with the intestines of laboratory mice.</title>
        <authorList>
            <person name="Navarre W."/>
            <person name="Wong E."/>
        </authorList>
    </citation>
    <scope>NUCLEOTIDE SEQUENCE [LARGE SCALE GENOMIC DNA]</scope>
    <source>
        <strain evidence="1 2">NM82_D38</strain>
    </source>
</reference>
<evidence type="ECO:0000313" key="1">
    <source>
        <dbReference type="EMBL" id="MVX57602.1"/>
    </source>
</evidence>
<evidence type="ECO:0000313" key="2">
    <source>
        <dbReference type="Proteomes" id="UP000472580"/>
    </source>
</evidence>
<sequence>MIISFECTDQDAVRIQKCLWHGFHDLCDGGFNGESEVCEYQDSCNILDQALREADRKEKSSGGGIYITEKDAYWILGLMKRVERAVTELCGKDSIAWQDGPKNLQYYLKASLQVREKCRKDHKTEAKND</sequence>
<dbReference type="EMBL" id="WSRP01000037">
    <property type="protein sequence ID" value="MVX57602.1"/>
    <property type="molecule type" value="Genomic_DNA"/>
</dbReference>
<comment type="caution">
    <text evidence="1">The sequence shown here is derived from an EMBL/GenBank/DDBJ whole genome shotgun (WGS) entry which is preliminary data.</text>
</comment>
<gene>
    <name evidence="1" type="ORF">E5987_10410</name>
</gene>
<dbReference type="Proteomes" id="UP000472580">
    <property type="component" value="Unassembled WGS sequence"/>
</dbReference>
<organism evidence="1 2">
    <name type="scientific">Parasutterella muris</name>
    <dbReference type="NCBI Taxonomy" id="2565572"/>
    <lineage>
        <taxon>Bacteria</taxon>
        <taxon>Pseudomonadati</taxon>
        <taxon>Pseudomonadota</taxon>
        <taxon>Betaproteobacteria</taxon>
        <taxon>Burkholderiales</taxon>
        <taxon>Sutterellaceae</taxon>
        <taxon>Parasutterella</taxon>
    </lineage>
</organism>
<accession>A0A6L6YKZ0</accession>
<dbReference type="AlphaFoldDB" id="A0A6L6YKZ0"/>